<dbReference type="AlphaFoldDB" id="A0A1Z4ESN9"/>
<dbReference type="RefSeq" id="WP_096498921.1">
    <property type="nucleotide sequence ID" value="NZ_AP018165.1"/>
</dbReference>
<evidence type="ECO:0000313" key="2">
    <source>
        <dbReference type="EMBL" id="BAX95969.1"/>
    </source>
</evidence>
<dbReference type="KEGG" id="mste:MSTE_00629"/>
<dbReference type="OrthoDB" id="2085958at2"/>
<keyword evidence="3" id="KW-1185">Reference proteome</keyword>
<dbReference type="InterPro" id="IPR003615">
    <property type="entry name" value="HNH_nuc"/>
</dbReference>
<accession>A0A1Z4ESN9</accession>
<dbReference type="SMART" id="SM00507">
    <property type="entry name" value="HNHc"/>
    <property type="match status" value="1"/>
</dbReference>
<organism evidence="2 3">
    <name type="scientific">[Mycobacterium] stephanolepidis</name>
    <dbReference type="NCBI Taxonomy" id="1520670"/>
    <lineage>
        <taxon>Bacteria</taxon>
        <taxon>Bacillati</taxon>
        <taxon>Actinomycetota</taxon>
        <taxon>Actinomycetes</taxon>
        <taxon>Mycobacteriales</taxon>
        <taxon>Mycobacteriaceae</taxon>
        <taxon>Mycobacteroides</taxon>
    </lineage>
</organism>
<keyword evidence="2" id="KW-0378">Hydrolase</keyword>
<name>A0A1Z4ESN9_9MYCO</name>
<evidence type="ECO:0000313" key="3">
    <source>
        <dbReference type="Proteomes" id="UP000217954"/>
    </source>
</evidence>
<dbReference type="Proteomes" id="UP000217954">
    <property type="component" value="Chromosome"/>
</dbReference>
<evidence type="ECO:0000259" key="1">
    <source>
        <dbReference type="SMART" id="SM00507"/>
    </source>
</evidence>
<dbReference type="SUPFAM" id="SSF54060">
    <property type="entry name" value="His-Me finger endonucleases"/>
    <property type="match status" value="1"/>
</dbReference>
<gene>
    <name evidence="2" type="ORF">MSTE_00629</name>
</gene>
<dbReference type="EMBL" id="AP018165">
    <property type="protein sequence ID" value="BAX95969.1"/>
    <property type="molecule type" value="Genomic_DNA"/>
</dbReference>
<keyword evidence="2" id="KW-0540">Nuclease</keyword>
<protein>
    <submittedName>
        <fullName evidence="2">HNH endonuclease</fullName>
    </submittedName>
</protein>
<keyword evidence="2" id="KW-0255">Endonuclease</keyword>
<dbReference type="InterPro" id="IPR044925">
    <property type="entry name" value="His-Me_finger_sf"/>
</dbReference>
<proteinExistence type="predicted"/>
<dbReference type="CDD" id="cd00085">
    <property type="entry name" value="HNHc"/>
    <property type="match status" value="1"/>
</dbReference>
<reference evidence="3" key="1">
    <citation type="journal article" date="2017" name="Genome Announc.">
        <title>Complete Genome Sequence of Mycobacterium stephanolepidis.</title>
        <authorList>
            <person name="Fukano H."/>
            <person name="Yoshida M."/>
            <person name="Katayama Y."/>
            <person name="Omatsu T."/>
            <person name="Mizutani T."/>
            <person name="Kurata O."/>
            <person name="Wada S."/>
            <person name="Hoshino Y."/>
        </authorList>
    </citation>
    <scope>NUCLEOTIDE SEQUENCE [LARGE SCALE GENOMIC DNA]</scope>
    <source>
        <strain evidence="3">NJB0901</strain>
    </source>
</reference>
<reference evidence="2 3" key="2">
    <citation type="journal article" date="2017" name="Int. J. Syst. Evol. Microbiol.">
        <title>Mycobacterium stephanolepidis sp. nov., a rapidly growing species related to Mycobacterium chelonae, isolated from marine teleost fish, Stephanolepis cirrhifer.</title>
        <authorList>
            <person name="Fukano H."/>
            <person name="Wada S."/>
            <person name="Kurata O."/>
            <person name="Katayama K."/>
            <person name="Fujiwara N."/>
            <person name="Hoshino Y."/>
        </authorList>
    </citation>
    <scope>NUCLEOTIDE SEQUENCE [LARGE SCALE GENOMIC DNA]</scope>
    <source>
        <strain evidence="2 3">NJB0901</strain>
    </source>
</reference>
<feature type="domain" description="HNH nuclease" evidence="1">
    <location>
        <begin position="52"/>
        <end position="107"/>
    </location>
</feature>
<sequence>MRTCLGCGRSLSKRSQKVYCGNACQAMARRDERIKLWLATGEAWVDGRRGHYVRAFLAEAQSGCCAICGGASIWQDSPLVLVLDHIDGNPVNNCRENLRLVCPNCDSQLPTYKSRNRGNGRSFRRQRYADGRSY</sequence>
<dbReference type="GO" id="GO:0004519">
    <property type="term" value="F:endonuclease activity"/>
    <property type="evidence" value="ECO:0007669"/>
    <property type="project" value="UniProtKB-KW"/>
</dbReference>